<reference evidence="2" key="1">
    <citation type="submission" date="2020-02" db="EMBL/GenBank/DDBJ databases">
        <authorList>
            <person name="Meier V. D."/>
        </authorList>
    </citation>
    <scope>NUCLEOTIDE SEQUENCE</scope>
    <source>
        <strain evidence="2">AVDCRST_MAG87</strain>
    </source>
</reference>
<evidence type="ECO:0000313" key="2">
    <source>
        <dbReference type="EMBL" id="CAA9557428.1"/>
    </source>
</evidence>
<evidence type="ECO:0000256" key="1">
    <source>
        <dbReference type="SAM" id="SignalP"/>
    </source>
</evidence>
<dbReference type="AlphaFoldDB" id="A0A6J4UTD1"/>
<feature type="signal peptide" evidence="1">
    <location>
        <begin position="1"/>
        <end position="25"/>
    </location>
</feature>
<name>A0A6J4UTD1_9BACT</name>
<dbReference type="EMBL" id="CADCWJ010000295">
    <property type="protein sequence ID" value="CAA9557428.1"/>
    <property type="molecule type" value="Genomic_DNA"/>
</dbReference>
<feature type="non-terminal residue" evidence="2">
    <location>
        <position position="41"/>
    </location>
</feature>
<accession>A0A6J4UTD1</accession>
<sequence>MRRWLTLLMMLALLLSGFGADGTVAAPPGKGSQGGATCPVA</sequence>
<feature type="chain" id="PRO_5026789348" evidence="1">
    <location>
        <begin position="26"/>
        <end position="41"/>
    </location>
</feature>
<protein>
    <submittedName>
        <fullName evidence="2">Uncharacterized protein</fullName>
    </submittedName>
</protein>
<gene>
    <name evidence="2" type="ORF">AVDCRST_MAG87-1309</name>
</gene>
<keyword evidence="1" id="KW-0732">Signal</keyword>
<proteinExistence type="predicted"/>
<organism evidence="2">
    <name type="scientific">uncultured Thermomicrobiales bacterium</name>
    <dbReference type="NCBI Taxonomy" id="1645740"/>
    <lineage>
        <taxon>Bacteria</taxon>
        <taxon>Pseudomonadati</taxon>
        <taxon>Thermomicrobiota</taxon>
        <taxon>Thermomicrobia</taxon>
        <taxon>Thermomicrobiales</taxon>
        <taxon>environmental samples</taxon>
    </lineage>
</organism>